<accession>A0A1Y5Z4S6</accession>
<organism evidence="2 3">
    <name type="scientific">Bacillus mobilis</name>
    <dbReference type="NCBI Taxonomy" id="2026190"/>
    <lineage>
        <taxon>Bacteria</taxon>
        <taxon>Bacillati</taxon>
        <taxon>Bacillota</taxon>
        <taxon>Bacilli</taxon>
        <taxon>Bacillales</taxon>
        <taxon>Bacillaceae</taxon>
        <taxon>Bacillus</taxon>
        <taxon>Bacillus cereus group</taxon>
    </lineage>
</organism>
<sequence>MGSRQYNANCRFFIRPIVLFKLMFIGYFYSIRLEHQLEKNQNKKLSLIIYGRNIKISLEK</sequence>
<keyword evidence="1" id="KW-1133">Transmembrane helix</keyword>
<evidence type="ECO:0000313" key="2">
    <source>
        <dbReference type="EMBL" id="SMD76088.1"/>
    </source>
</evidence>
<evidence type="ECO:0000313" key="3">
    <source>
        <dbReference type="Proteomes" id="UP000194439"/>
    </source>
</evidence>
<dbReference type="AlphaFoldDB" id="A0A1Y5Z4S6"/>
<keyword evidence="1" id="KW-0472">Membrane</keyword>
<keyword evidence="1" id="KW-0812">Transmembrane</keyword>
<feature type="transmembrane region" description="Helical" evidence="1">
    <location>
        <begin position="12"/>
        <end position="31"/>
    </location>
</feature>
<proteinExistence type="predicted"/>
<dbReference type="EMBL" id="FWZD01000030">
    <property type="protein sequence ID" value="SMD76088.1"/>
    <property type="molecule type" value="Genomic_DNA"/>
</dbReference>
<name>A0A1Y5Z4S6_9BACI</name>
<dbReference type="Proteomes" id="UP000194439">
    <property type="component" value="Unassembled WGS sequence"/>
</dbReference>
<reference evidence="3" key="1">
    <citation type="submission" date="2017-04" db="EMBL/GenBank/DDBJ databases">
        <authorList>
            <person name="Criscuolo A."/>
        </authorList>
    </citation>
    <scope>NUCLEOTIDE SEQUENCE [LARGE SCALE GENOMIC DNA]</scope>
</reference>
<gene>
    <name evidence="2" type="ORF">BACERE00185_00856</name>
</gene>
<evidence type="ECO:0000256" key="1">
    <source>
        <dbReference type="SAM" id="Phobius"/>
    </source>
</evidence>
<protein>
    <submittedName>
        <fullName evidence="2">Uncharacterized protein</fullName>
    </submittedName>
</protein>